<dbReference type="RefSeq" id="WP_069940098.1">
    <property type="nucleotide sequence ID" value="NZ_CP075897.1"/>
</dbReference>
<name>A0ABX8G9C8_EXIAC</name>
<dbReference type="Proteomes" id="UP000679498">
    <property type="component" value="Chromosome"/>
</dbReference>
<protein>
    <recommendedName>
        <fullName evidence="4">DUF4129 domain-containing protein</fullName>
    </recommendedName>
</protein>
<sequence length="257" mass="29429">MSLRKRLITGIGLILLILGIGKPLTEAAVQALKPKAVQTSVVETNGSCKPNCNRNGKLLNIPFLSWLPKKQMKNDEDLRVWDTNEKPKKQKDLKPKKKKNKLIVVGVENAKRGTNEKGGSSSSMLLMSLLVLPLVIIGYIVWRKRRKTKKQDEESIRADIPLQPLSNDFVLTENPVELPDAWIRKQLIQFNHILPTRSRRHDTETLQEWCLRIGFKPSHILIKAYLLERYTERTATISEMDKQTIQGEFGAFVHQFD</sequence>
<evidence type="ECO:0008006" key="4">
    <source>
        <dbReference type="Google" id="ProtNLM"/>
    </source>
</evidence>
<dbReference type="GeneID" id="88813181"/>
<proteinExistence type="predicted"/>
<evidence type="ECO:0000313" key="3">
    <source>
        <dbReference type="Proteomes" id="UP000679498"/>
    </source>
</evidence>
<organism evidence="2 3">
    <name type="scientific">Exiguobacterium acetylicum</name>
    <name type="common">Brevibacterium acetylicum</name>
    <dbReference type="NCBI Taxonomy" id="41170"/>
    <lineage>
        <taxon>Bacteria</taxon>
        <taxon>Bacillati</taxon>
        <taxon>Bacillota</taxon>
        <taxon>Bacilli</taxon>
        <taxon>Bacillales</taxon>
        <taxon>Bacillales Family XII. Incertae Sedis</taxon>
        <taxon>Exiguobacterium</taxon>
    </lineage>
</organism>
<reference evidence="2 3" key="1">
    <citation type="submission" date="2021-05" db="EMBL/GenBank/DDBJ databases">
        <title>Biocontrol using Exiguobacterium acetylicum SI17 against litchi downy blight caused by Peronophythora litchii.</title>
        <authorList>
            <person name="Zheng L."/>
        </authorList>
    </citation>
    <scope>NUCLEOTIDE SEQUENCE [LARGE SCALE GENOMIC DNA]</scope>
    <source>
        <strain evidence="2 3">SI17</strain>
    </source>
</reference>
<evidence type="ECO:0000256" key="1">
    <source>
        <dbReference type="SAM" id="Phobius"/>
    </source>
</evidence>
<keyword evidence="1" id="KW-0472">Membrane</keyword>
<keyword evidence="3" id="KW-1185">Reference proteome</keyword>
<keyword evidence="1" id="KW-1133">Transmembrane helix</keyword>
<accession>A0ABX8G9C8</accession>
<evidence type="ECO:0000313" key="2">
    <source>
        <dbReference type="EMBL" id="QWB30036.1"/>
    </source>
</evidence>
<feature type="transmembrane region" description="Helical" evidence="1">
    <location>
        <begin position="124"/>
        <end position="142"/>
    </location>
</feature>
<keyword evidence="1" id="KW-0812">Transmembrane</keyword>
<dbReference type="EMBL" id="CP075897">
    <property type="protein sequence ID" value="QWB30036.1"/>
    <property type="molecule type" value="Genomic_DNA"/>
</dbReference>
<gene>
    <name evidence="2" type="ORF">KKI46_15890</name>
</gene>